<sequence>MAYTFAKRLKAIKGKTPWQFILNQWTIHPEYFTINPNHFLAGLNTSPFRILVFF</sequence>
<protein>
    <submittedName>
        <fullName evidence="1">Uncharacterized protein</fullName>
    </submittedName>
</protein>
<name>A0A2S5REG6_9PROT</name>
<gene>
    <name evidence="1" type="ORF">HCUR_00161</name>
</gene>
<organism evidence="1 2">
    <name type="scientific">Holospora curviuscula</name>
    <dbReference type="NCBI Taxonomy" id="1082868"/>
    <lineage>
        <taxon>Bacteria</taxon>
        <taxon>Pseudomonadati</taxon>
        <taxon>Pseudomonadota</taxon>
        <taxon>Alphaproteobacteria</taxon>
        <taxon>Holosporales</taxon>
        <taxon>Holosporaceae</taxon>
        <taxon>Holospora</taxon>
    </lineage>
</organism>
<dbReference type="EMBL" id="PHHC01000050">
    <property type="protein sequence ID" value="PPE05704.1"/>
    <property type="molecule type" value="Genomic_DNA"/>
</dbReference>
<keyword evidence="2" id="KW-1185">Reference proteome</keyword>
<evidence type="ECO:0000313" key="2">
    <source>
        <dbReference type="Proteomes" id="UP000239425"/>
    </source>
</evidence>
<proteinExistence type="predicted"/>
<evidence type="ECO:0000313" key="1">
    <source>
        <dbReference type="EMBL" id="PPE05704.1"/>
    </source>
</evidence>
<dbReference type="Proteomes" id="UP000239425">
    <property type="component" value="Unassembled WGS sequence"/>
</dbReference>
<reference evidence="1 2" key="1">
    <citation type="submission" date="2017-11" db="EMBL/GenBank/DDBJ databases">
        <title>Comparative genomic analysis of Holospora spp., intranuclear symbionts of paramecia.</title>
        <authorList>
            <person name="Garushyants S.K."/>
            <person name="Beliavskaya A."/>
            <person name="Malko D.B."/>
            <person name="Logacheva M.D."/>
            <person name="Rautian M.S."/>
            <person name="Gelfand M.S."/>
        </authorList>
    </citation>
    <scope>NUCLEOTIDE SEQUENCE [LARGE SCALE GENOMIC DNA]</scope>
    <source>
        <strain evidence="2">02AZ16</strain>
    </source>
</reference>
<comment type="caution">
    <text evidence="1">The sequence shown here is derived from an EMBL/GenBank/DDBJ whole genome shotgun (WGS) entry which is preliminary data.</text>
</comment>
<dbReference type="AlphaFoldDB" id="A0A2S5REG6"/>
<accession>A0A2S5REG6</accession>